<dbReference type="Gene3D" id="3.40.50.620">
    <property type="entry name" value="HUPs"/>
    <property type="match status" value="1"/>
</dbReference>
<dbReference type="InterPro" id="IPR032678">
    <property type="entry name" value="tRNA-synt_1_cat_dom"/>
</dbReference>
<dbReference type="PANTHER" id="PTHR10890">
    <property type="entry name" value="CYSTEINYL-TRNA SYNTHETASE"/>
    <property type="match status" value="1"/>
</dbReference>
<gene>
    <name evidence="10 12" type="primary">mshC</name>
    <name evidence="12" type="ORF">GCM10009737_07710</name>
</gene>
<evidence type="ECO:0000313" key="12">
    <source>
        <dbReference type="EMBL" id="GAA1909044.1"/>
    </source>
</evidence>
<feature type="short sequence motif" description="'HIGH' region" evidence="10">
    <location>
        <begin position="49"/>
        <end position="59"/>
    </location>
</feature>
<keyword evidence="6 10" id="KW-0547">Nucleotide-binding</keyword>
<protein>
    <recommendedName>
        <fullName evidence="10">L-cysteine:1D-myo-inositol 2-amino-2-deoxy-alpha-D-glucopyranoside ligase</fullName>
        <shortName evidence="10">L-Cys:GlcN-Ins ligase</shortName>
        <ecNumber evidence="10">6.3.1.13</ecNumber>
    </recommendedName>
    <alternativeName>
        <fullName evidence="10">Mycothiol ligase</fullName>
        <shortName evidence="10">MSH ligase</shortName>
    </alternativeName>
</protein>
<dbReference type="PRINTS" id="PR00983">
    <property type="entry name" value="TRNASYNTHCYS"/>
</dbReference>
<evidence type="ECO:0000256" key="9">
    <source>
        <dbReference type="ARBA" id="ARBA00048350"/>
    </source>
</evidence>
<dbReference type="SUPFAM" id="SSF52374">
    <property type="entry name" value="Nucleotidylyl transferase"/>
    <property type="match status" value="1"/>
</dbReference>
<evidence type="ECO:0000259" key="11">
    <source>
        <dbReference type="Pfam" id="PF01406"/>
    </source>
</evidence>
<feature type="binding site" evidence="10">
    <location>
        <begin position="85"/>
        <end position="87"/>
    </location>
    <ligand>
        <name>L-cysteinyl-5'-AMP</name>
        <dbReference type="ChEBI" id="CHEBI:144924"/>
    </ligand>
</feature>
<comment type="subunit">
    <text evidence="3 10">Monomer.</text>
</comment>
<dbReference type="PANTHER" id="PTHR10890:SF3">
    <property type="entry name" value="CYSTEINE--TRNA LIGASE, CYTOPLASMIC"/>
    <property type="match status" value="1"/>
</dbReference>
<evidence type="ECO:0000256" key="3">
    <source>
        <dbReference type="ARBA" id="ARBA00011245"/>
    </source>
</evidence>
<evidence type="ECO:0000256" key="7">
    <source>
        <dbReference type="ARBA" id="ARBA00022833"/>
    </source>
</evidence>
<dbReference type="RefSeq" id="WP_344003993.1">
    <property type="nucleotide sequence ID" value="NZ_BAAAMY010000002.1"/>
</dbReference>
<dbReference type="HAMAP" id="MF_01697">
    <property type="entry name" value="MshC"/>
    <property type="match status" value="1"/>
</dbReference>
<evidence type="ECO:0000256" key="10">
    <source>
        <dbReference type="HAMAP-Rule" id="MF_01697"/>
    </source>
</evidence>
<feature type="binding site" evidence="10">
    <location>
        <position position="62"/>
    </location>
    <ligand>
        <name>L-cysteinyl-5'-AMP</name>
        <dbReference type="ChEBI" id="CHEBI:144924"/>
    </ligand>
</feature>
<dbReference type="InterPro" id="IPR024909">
    <property type="entry name" value="Cys-tRNA/MSH_ligase"/>
</dbReference>
<keyword evidence="13" id="KW-1185">Reference proteome</keyword>
<sequence length="416" mass="45040">MRSWSSPQVPGLSVAGPPVALHDTATGRLETTLADLAPGEPARLYVCGITPYDATHIGHAATYVAFDLLVRAWRHAGHRVVYVQNVTDVDDPLLERAEKVGTDWRDLAERETQLYREDMTALRVLAPTHFVGAVESIPLVLDHIAELEAAGAVYRVEDDLYFSVTADPAFGGVSGWDRETMTRVFPERGGDPDRAGKKDPLDCVVWRGERPGEPAWDSRLGRGRPGWHVECTAIAREHLGGAFDVQGGGSDLVFPHHEMCAASAQVATPGTPFARLYAHAGMVAFDGEKMSKSKGNLVFVSALRNAEVDPMAVRLRLLGEHYRSDWEWTDADLFTAVDRLARWRRAVAIGAGAPADPVVRDVLAALADDLDAPTAVAVVDRWVDDTLGTTGLADTSDRDAGARVRDLLDAALGLAL</sequence>
<dbReference type="InterPro" id="IPR017812">
    <property type="entry name" value="Mycothiol_ligase_MshC"/>
</dbReference>
<evidence type="ECO:0000256" key="5">
    <source>
        <dbReference type="ARBA" id="ARBA00022723"/>
    </source>
</evidence>
<evidence type="ECO:0000256" key="4">
    <source>
        <dbReference type="ARBA" id="ARBA00022598"/>
    </source>
</evidence>
<dbReference type="Gene3D" id="1.20.120.640">
    <property type="entry name" value="Anticodon-binding domain of a subclass of class I aminoacyl-tRNA synthetases"/>
    <property type="match status" value="1"/>
</dbReference>
<keyword evidence="7 10" id="KW-0862">Zinc</keyword>
<dbReference type="NCBIfam" id="TIGR03447">
    <property type="entry name" value="mycothiol_MshC"/>
    <property type="match status" value="1"/>
</dbReference>
<comment type="function">
    <text evidence="1 10">Catalyzes the ATP-dependent condensation of GlcN-Ins and L-cysteine to form L-Cys-GlcN-Ins.</text>
</comment>
<dbReference type="Pfam" id="PF01406">
    <property type="entry name" value="tRNA-synt_1e"/>
    <property type="match status" value="1"/>
</dbReference>
<evidence type="ECO:0000256" key="8">
    <source>
        <dbReference type="ARBA" id="ARBA00022840"/>
    </source>
</evidence>
<dbReference type="EMBL" id="BAAAMY010000002">
    <property type="protein sequence ID" value="GAA1909044.1"/>
    <property type="molecule type" value="Genomic_DNA"/>
</dbReference>
<keyword evidence="8 10" id="KW-0067">ATP-binding</keyword>
<feature type="binding site" evidence="10">
    <location>
        <position position="283"/>
    </location>
    <ligand>
        <name>L-cysteinyl-5'-AMP</name>
        <dbReference type="ChEBI" id="CHEBI:144924"/>
    </ligand>
</feature>
<dbReference type="InterPro" id="IPR014729">
    <property type="entry name" value="Rossmann-like_a/b/a_fold"/>
</dbReference>
<proteinExistence type="inferred from homology"/>
<feature type="binding site" evidence="10">
    <location>
        <begin position="249"/>
        <end position="251"/>
    </location>
    <ligand>
        <name>L-cysteinyl-5'-AMP</name>
        <dbReference type="ChEBI" id="CHEBI:144924"/>
    </ligand>
</feature>
<evidence type="ECO:0000313" key="13">
    <source>
        <dbReference type="Proteomes" id="UP001501612"/>
    </source>
</evidence>
<feature type="domain" description="tRNA synthetases class I catalytic" evidence="11">
    <location>
        <begin position="42"/>
        <end position="336"/>
    </location>
</feature>
<organism evidence="12 13">
    <name type="scientific">Nocardioides lentus</name>
    <dbReference type="NCBI Taxonomy" id="338077"/>
    <lineage>
        <taxon>Bacteria</taxon>
        <taxon>Bacillati</taxon>
        <taxon>Actinomycetota</taxon>
        <taxon>Actinomycetes</taxon>
        <taxon>Propionibacteriales</taxon>
        <taxon>Nocardioidaceae</taxon>
        <taxon>Nocardioides</taxon>
    </lineage>
</organism>
<comment type="similarity">
    <text evidence="2 10">Belongs to the class-I aminoacyl-tRNA synthetase family. MshC subfamily.</text>
</comment>
<evidence type="ECO:0000256" key="6">
    <source>
        <dbReference type="ARBA" id="ARBA00022741"/>
    </source>
</evidence>
<name>A0ABN2P4N0_9ACTN</name>
<feature type="short sequence motif" description="'KMSKS' region" evidence="10">
    <location>
        <begin position="289"/>
        <end position="293"/>
    </location>
</feature>
<dbReference type="GO" id="GO:0016874">
    <property type="term" value="F:ligase activity"/>
    <property type="evidence" value="ECO:0007669"/>
    <property type="project" value="UniProtKB-KW"/>
</dbReference>
<evidence type="ECO:0000256" key="2">
    <source>
        <dbReference type="ARBA" id="ARBA00007723"/>
    </source>
</evidence>
<reference evidence="12 13" key="1">
    <citation type="journal article" date="2019" name="Int. J. Syst. Evol. Microbiol.">
        <title>The Global Catalogue of Microorganisms (GCM) 10K type strain sequencing project: providing services to taxonomists for standard genome sequencing and annotation.</title>
        <authorList>
            <consortium name="The Broad Institute Genomics Platform"/>
            <consortium name="The Broad Institute Genome Sequencing Center for Infectious Disease"/>
            <person name="Wu L."/>
            <person name="Ma J."/>
        </authorList>
    </citation>
    <scope>NUCLEOTIDE SEQUENCE [LARGE SCALE GENOMIC DNA]</scope>
    <source>
        <strain evidence="12 13">JCM 14046</strain>
    </source>
</reference>
<feature type="binding site" evidence="10">
    <location>
        <position position="231"/>
    </location>
    <ligand>
        <name>Zn(2+)</name>
        <dbReference type="ChEBI" id="CHEBI:29105"/>
    </ligand>
</feature>
<evidence type="ECO:0000256" key="1">
    <source>
        <dbReference type="ARBA" id="ARBA00003679"/>
    </source>
</evidence>
<feature type="binding site" evidence="10">
    <location>
        <position position="47"/>
    </location>
    <ligand>
        <name>Zn(2+)</name>
        <dbReference type="ChEBI" id="CHEBI:29105"/>
    </ligand>
</feature>
<dbReference type="Proteomes" id="UP001501612">
    <property type="component" value="Unassembled WGS sequence"/>
</dbReference>
<dbReference type="EC" id="6.3.1.13" evidence="10"/>
<keyword evidence="4 10" id="KW-0436">Ligase</keyword>
<feature type="binding site" evidence="10">
    <location>
        <position position="227"/>
    </location>
    <ligand>
        <name>L-cysteinyl-5'-AMP</name>
        <dbReference type="ChEBI" id="CHEBI:144924"/>
    </ligand>
</feature>
<accession>A0ABN2P4N0</accession>
<keyword evidence="5 10" id="KW-0479">Metal-binding</keyword>
<comment type="cofactor">
    <cofactor evidence="10">
        <name>Zn(2+)</name>
        <dbReference type="ChEBI" id="CHEBI:29105"/>
    </cofactor>
    <text evidence="10">Binds 1 zinc ion per subunit.</text>
</comment>
<feature type="short sequence motif" description="'ERGGDP' region" evidence="10">
    <location>
        <begin position="187"/>
        <end position="192"/>
    </location>
</feature>
<feature type="binding site" evidence="10">
    <location>
        <begin position="47"/>
        <end position="50"/>
    </location>
    <ligand>
        <name>L-cysteinyl-5'-AMP</name>
        <dbReference type="ChEBI" id="CHEBI:144924"/>
    </ligand>
</feature>
<feature type="binding site" evidence="10">
    <location>
        <position position="256"/>
    </location>
    <ligand>
        <name>Zn(2+)</name>
        <dbReference type="ChEBI" id="CHEBI:29105"/>
    </ligand>
</feature>
<comment type="caution">
    <text evidence="12">The sequence shown here is derived from an EMBL/GenBank/DDBJ whole genome shotgun (WGS) entry which is preliminary data.</text>
</comment>
<dbReference type="CDD" id="cd00672">
    <property type="entry name" value="CysRS_core"/>
    <property type="match status" value="1"/>
</dbReference>
<comment type="catalytic activity">
    <reaction evidence="9 10">
        <text>1D-myo-inositol 2-amino-2-deoxy-alpha-D-glucopyranoside + L-cysteine + ATP = 1D-myo-inositol 2-(L-cysteinylamino)-2-deoxy-alpha-D-glucopyranoside + AMP + diphosphate + H(+)</text>
        <dbReference type="Rhea" id="RHEA:26176"/>
        <dbReference type="ChEBI" id="CHEBI:15378"/>
        <dbReference type="ChEBI" id="CHEBI:30616"/>
        <dbReference type="ChEBI" id="CHEBI:33019"/>
        <dbReference type="ChEBI" id="CHEBI:35235"/>
        <dbReference type="ChEBI" id="CHEBI:58886"/>
        <dbReference type="ChEBI" id="CHEBI:58887"/>
        <dbReference type="ChEBI" id="CHEBI:456215"/>
        <dbReference type="EC" id="6.3.1.13"/>
    </reaction>
</comment>